<proteinExistence type="predicted"/>
<reference evidence="2" key="1">
    <citation type="journal article" date="2019" name="Int. J. Syst. Evol. Microbiol.">
        <title>The Global Catalogue of Microorganisms (GCM) 10K type strain sequencing project: providing services to taxonomists for standard genome sequencing and annotation.</title>
        <authorList>
            <consortium name="The Broad Institute Genomics Platform"/>
            <consortium name="The Broad Institute Genome Sequencing Center for Infectious Disease"/>
            <person name="Wu L."/>
            <person name="Ma J."/>
        </authorList>
    </citation>
    <scope>NUCLEOTIDE SEQUENCE [LARGE SCALE GENOMIC DNA]</scope>
    <source>
        <strain evidence="2">CGMCC 1.15288</strain>
    </source>
</reference>
<gene>
    <name evidence="1" type="ORF">GCM10007423_13010</name>
</gene>
<dbReference type="Gene3D" id="3.20.20.140">
    <property type="entry name" value="Metal-dependent hydrolases"/>
    <property type="match status" value="1"/>
</dbReference>
<evidence type="ECO:0000313" key="1">
    <source>
        <dbReference type="EMBL" id="GGH27333.1"/>
    </source>
</evidence>
<protein>
    <submittedName>
        <fullName evidence="1">Peptidase</fullName>
    </submittedName>
</protein>
<dbReference type="PROSITE" id="PS51365">
    <property type="entry name" value="RENAL_DIPEPTIDASE_2"/>
    <property type="match status" value="1"/>
</dbReference>
<keyword evidence="2" id="KW-1185">Reference proteome</keyword>
<dbReference type="InterPro" id="IPR032466">
    <property type="entry name" value="Metal_Hydrolase"/>
</dbReference>
<sequence length="364" mass="40925">MTYSLIHFMFLFDAHLDLSMNAVEWNRDLTQDLYSIRDREKNLTDKPDRGKGVVSFPEMRKGNIGLCVATQIGRYIRPDSKIPGWHSQAQAWAITQAQVAWYKAMEEAGEMVQITGLTGLRSHLELWQNAETTEGLPIGYILSLEGADSFVSLKNLETAYAYGLRAIGPAHYGPGVYAYGTDSDAPLSEKGKDLLREMDQLDMILDATHLCDTAFWEAMDLYKGPVWASHNLVRAITPHNRQFSDEMIKVLLERDAVIGMAFDAWMMIPGWVRGKSTPESTGLKIEHIVQHIDHICQIAGNALHVGIGSDLDGAYGKEQSPGDLDSIADLQTITSLLSRRGYSEADIERIMWRNWVTFLEKSWD</sequence>
<organism evidence="1 2">
    <name type="scientific">Dyadobacter endophyticus</name>
    <dbReference type="NCBI Taxonomy" id="1749036"/>
    <lineage>
        <taxon>Bacteria</taxon>
        <taxon>Pseudomonadati</taxon>
        <taxon>Bacteroidota</taxon>
        <taxon>Cytophagia</taxon>
        <taxon>Cytophagales</taxon>
        <taxon>Spirosomataceae</taxon>
        <taxon>Dyadobacter</taxon>
    </lineage>
</organism>
<dbReference type="InterPro" id="IPR008257">
    <property type="entry name" value="Pept_M19"/>
</dbReference>
<evidence type="ECO:0000313" key="2">
    <source>
        <dbReference type="Proteomes" id="UP000600214"/>
    </source>
</evidence>
<dbReference type="Proteomes" id="UP000600214">
    <property type="component" value="Unassembled WGS sequence"/>
</dbReference>
<dbReference type="Pfam" id="PF01244">
    <property type="entry name" value="Peptidase_M19"/>
    <property type="match status" value="1"/>
</dbReference>
<comment type="caution">
    <text evidence="1">The sequence shown here is derived from an EMBL/GenBank/DDBJ whole genome shotgun (WGS) entry which is preliminary data.</text>
</comment>
<dbReference type="SUPFAM" id="SSF51556">
    <property type="entry name" value="Metallo-dependent hydrolases"/>
    <property type="match status" value="1"/>
</dbReference>
<accession>A0ABQ1YIN0</accession>
<name>A0ABQ1YIN0_9BACT</name>
<dbReference type="EMBL" id="BMIA01000001">
    <property type="protein sequence ID" value="GGH27333.1"/>
    <property type="molecule type" value="Genomic_DNA"/>
</dbReference>
<dbReference type="PANTHER" id="PTHR10443:SF12">
    <property type="entry name" value="DIPEPTIDASE"/>
    <property type="match status" value="1"/>
</dbReference>
<dbReference type="PANTHER" id="PTHR10443">
    <property type="entry name" value="MICROSOMAL DIPEPTIDASE"/>
    <property type="match status" value="1"/>
</dbReference>